<evidence type="ECO:0000256" key="3">
    <source>
        <dbReference type="ARBA" id="ARBA00022475"/>
    </source>
</evidence>
<dbReference type="InterPro" id="IPR001036">
    <property type="entry name" value="Acrflvin-R"/>
</dbReference>
<feature type="transmembrane region" description="Helical" evidence="9">
    <location>
        <begin position="390"/>
        <end position="413"/>
    </location>
</feature>
<dbReference type="Gene3D" id="3.30.1360.200">
    <property type="match status" value="1"/>
</dbReference>
<keyword evidence="2 9" id="KW-0813">Transport</keyword>
<dbReference type="NCBIfam" id="TIGR00916">
    <property type="entry name" value="2A0604s01"/>
    <property type="match status" value="1"/>
</dbReference>
<feature type="region of interest" description="Disordered" evidence="11">
    <location>
        <begin position="130"/>
        <end position="150"/>
    </location>
</feature>
<dbReference type="Pfam" id="PF13616">
    <property type="entry name" value="Rotamase_3"/>
    <property type="match status" value="1"/>
</dbReference>
<dbReference type="NCBIfam" id="TIGR01129">
    <property type="entry name" value="secD"/>
    <property type="match status" value="1"/>
</dbReference>
<dbReference type="InterPro" id="IPR055344">
    <property type="entry name" value="SecD_SecF_C_bact"/>
</dbReference>
<dbReference type="SUPFAM" id="SSF54534">
    <property type="entry name" value="FKBP-like"/>
    <property type="match status" value="1"/>
</dbReference>
<evidence type="ECO:0000256" key="5">
    <source>
        <dbReference type="ARBA" id="ARBA00022927"/>
    </source>
</evidence>
<dbReference type="Pfam" id="PF02355">
    <property type="entry name" value="SecD_SecF_C"/>
    <property type="match status" value="1"/>
</dbReference>
<dbReference type="Proteomes" id="UP000178723">
    <property type="component" value="Unassembled WGS sequence"/>
</dbReference>
<comment type="subunit">
    <text evidence="9">Forms a complex with SecF. Part of the essential Sec protein translocation apparatus which comprises SecA, SecYEG and auxiliary proteins SecDF. Other proteins may also be involved.</text>
</comment>
<feature type="domain" description="PpiC" evidence="12">
    <location>
        <begin position="4"/>
        <end position="110"/>
    </location>
</feature>
<keyword evidence="7 9" id="KW-0811">Translocation</keyword>
<evidence type="ECO:0000259" key="12">
    <source>
        <dbReference type="PROSITE" id="PS50198"/>
    </source>
</evidence>
<dbReference type="STRING" id="1802407.A3I40_00680"/>
<keyword evidence="4 9" id="KW-0812">Transmembrane</keyword>
<evidence type="ECO:0000256" key="6">
    <source>
        <dbReference type="ARBA" id="ARBA00022989"/>
    </source>
</evidence>
<gene>
    <name evidence="9" type="primary">secD</name>
    <name evidence="13" type="ORF">A3I40_00680</name>
</gene>
<dbReference type="SUPFAM" id="SSF82866">
    <property type="entry name" value="Multidrug efflux transporter AcrB transmembrane domain"/>
    <property type="match status" value="1"/>
</dbReference>
<feature type="compositionally biased region" description="Polar residues" evidence="11">
    <location>
        <begin position="135"/>
        <end position="150"/>
    </location>
</feature>
<keyword evidence="6 9" id="KW-1133">Transmembrane helix</keyword>
<protein>
    <recommendedName>
        <fullName evidence="9">Protein translocase subunit SecD</fullName>
    </recommendedName>
</protein>
<feature type="transmembrane region" description="Helical" evidence="9">
    <location>
        <begin position="316"/>
        <end position="337"/>
    </location>
</feature>
<accession>A0A1F7V5S1</accession>
<dbReference type="GO" id="GO:0003755">
    <property type="term" value="F:peptidyl-prolyl cis-trans isomerase activity"/>
    <property type="evidence" value="ECO:0007669"/>
    <property type="project" value="UniProtKB-KW"/>
</dbReference>
<evidence type="ECO:0000256" key="1">
    <source>
        <dbReference type="ARBA" id="ARBA00004651"/>
    </source>
</evidence>
<dbReference type="PRINTS" id="PR00702">
    <property type="entry name" value="ACRIFLAVINRP"/>
</dbReference>
<comment type="function">
    <text evidence="9">Part of the Sec protein translocase complex. Interacts with the SecYEG preprotein conducting channel. SecDF uses the proton motive force (PMF) to complete protein translocation after the ATP-dependent function of SecA.</text>
</comment>
<dbReference type="Gene3D" id="1.20.1640.10">
    <property type="entry name" value="Multidrug efflux transporter AcrB transmembrane domain"/>
    <property type="match status" value="1"/>
</dbReference>
<comment type="subcellular location">
    <subcellularLocation>
        <location evidence="1 9">Cell membrane</location>
        <topology evidence="1 9">Multi-pass membrane protein</topology>
    </subcellularLocation>
</comment>
<dbReference type="InterPro" id="IPR046357">
    <property type="entry name" value="PPIase_dom_sf"/>
</dbReference>
<dbReference type="GO" id="GO:0006605">
    <property type="term" value="P:protein targeting"/>
    <property type="evidence" value="ECO:0007669"/>
    <property type="project" value="UniProtKB-UniRule"/>
</dbReference>
<organism evidence="13 14">
    <name type="scientific">Candidatus Uhrbacteria bacterium RIFCSPLOWO2_02_FULL_48_12</name>
    <dbReference type="NCBI Taxonomy" id="1802407"/>
    <lineage>
        <taxon>Bacteria</taxon>
        <taxon>Candidatus Uhriibacteriota</taxon>
    </lineage>
</organism>
<dbReference type="Gene3D" id="3.10.50.40">
    <property type="match status" value="1"/>
</dbReference>
<dbReference type="InterPro" id="IPR022813">
    <property type="entry name" value="SecD/SecF_arch_bac"/>
</dbReference>
<feature type="transmembrane region" description="Helical" evidence="9">
    <location>
        <begin position="290"/>
        <end position="310"/>
    </location>
</feature>
<dbReference type="PROSITE" id="PS50198">
    <property type="entry name" value="PPIC_PPIASE_2"/>
    <property type="match status" value="1"/>
</dbReference>
<comment type="caution">
    <text evidence="13">The sequence shown here is derived from an EMBL/GenBank/DDBJ whole genome shotgun (WGS) entry which is preliminary data.</text>
</comment>
<evidence type="ECO:0000256" key="10">
    <source>
        <dbReference type="PROSITE-ProRule" id="PRU00278"/>
    </source>
</evidence>
<evidence type="ECO:0000313" key="14">
    <source>
        <dbReference type="Proteomes" id="UP000178723"/>
    </source>
</evidence>
<proteinExistence type="inferred from homology"/>
<dbReference type="EMBL" id="MGEP01000057">
    <property type="protein sequence ID" value="OGL85879.1"/>
    <property type="molecule type" value="Genomic_DNA"/>
</dbReference>
<dbReference type="InterPro" id="IPR048634">
    <property type="entry name" value="SecD_SecF_C"/>
</dbReference>
<dbReference type="AlphaFoldDB" id="A0A1F7V5S1"/>
<evidence type="ECO:0000256" key="4">
    <source>
        <dbReference type="ARBA" id="ARBA00022692"/>
    </source>
</evidence>
<keyword evidence="8 9" id="KW-0472">Membrane</keyword>
<dbReference type="GO" id="GO:0043952">
    <property type="term" value="P:protein transport by the Sec complex"/>
    <property type="evidence" value="ECO:0007669"/>
    <property type="project" value="UniProtKB-UniRule"/>
</dbReference>
<dbReference type="GO" id="GO:0065002">
    <property type="term" value="P:intracellular protein transmembrane transport"/>
    <property type="evidence" value="ECO:0007669"/>
    <property type="project" value="UniProtKB-UniRule"/>
</dbReference>
<evidence type="ECO:0000313" key="13">
    <source>
        <dbReference type="EMBL" id="OGL85879.1"/>
    </source>
</evidence>
<comment type="caution">
    <text evidence="9">Lacks conserved residue(s) required for the propagation of feature annotation.</text>
</comment>
<dbReference type="Pfam" id="PF22599">
    <property type="entry name" value="SecDF_P1_head"/>
    <property type="match status" value="1"/>
</dbReference>
<reference evidence="13 14" key="1">
    <citation type="journal article" date="2016" name="Nat. Commun.">
        <title>Thousands of microbial genomes shed light on interconnected biogeochemical processes in an aquifer system.</title>
        <authorList>
            <person name="Anantharaman K."/>
            <person name="Brown C.T."/>
            <person name="Hug L.A."/>
            <person name="Sharon I."/>
            <person name="Castelle C.J."/>
            <person name="Probst A.J."/>
            <person name="Thomas B.C."/>
            <person name="Singh A."/>
            <person name="Wilkins M.J."/>
            <person name="Karaoz U."/>
            <person name="Brodie E.L."/>
            <person name="Williams K.H."/>
            <person name="Hubbard S.S."/>
            <person name="Banfield J.F."/>
        </authorList>
    </citation>
    <scope>NUCLEOTIDE SEQUENCE [LARGE SCALE GENOMIC DNA]</scope>
</reference>
<dbReference type="InterPro" id="IPR005791">
    <property type="entry name" value="SecD"/>
</dbReference>
<comment type="similarity">
    <text evidence="9">Belongs to the SecD/SecF family. SecD subfamily.</text>
</comment>
<evidence type="ECO:0000256" key="11">
    <source>
        <dbReference type="SAM" id="MobiDB-lite"/>
    </source>
</evidence>
<name>A0A1F7V5S1_9BACT</name>
<evidence type="ECO:0000256" key="7">
    <source>
        <dbReference type="ARBA" id="ARBA00023010"/>
    </source>
</evidence>
<dbReference type="InterPro" id="IPR054384">
    <property type="entry name" value="SecDF_P1_head"/>
</dbReference>
<sequence>MEFKEQNEAAHVAVLTDEQKKEIAESEKQAKIKAEDLLKRLQRGEDFVELAKKYSEDPGSKDQGGDLDWVKKGTFVPEFDKALFEDLKVGERTKEPVKTQFGYHIIEKLDERQNDQGELEIHSRHILAKAKSESDFQQPQNPEDQWKNTPLSGKQLKRASVVFDQQTQQPQVSLEFNDEGSKLFEEITSRNVDKIVGIFLDKQPISLPRVQQAITGGQAVITGTFDVQEAKLLAQRLNAGALPVPINLVSQQTVGASLGEIAIQRSLRAGLYGFALVALFMILYYRLPGLIAIVALLMYVAFVLAIFKLWPVTLTLAGIAGFILSIGMAVDANILIFERLKEELRLGKSLPQAMQAGFERAWTSIRDSNVSSLITCVILSWFGTSMVKGFALTLAIGIVVSMFSAITVTRTFLRMIIRERHQGRLWLYGVSRNLDI</sequence>
<dbReference type="GO" id="GO:0015450">
    <property type="term" value="F:protein-transporting ATPase activity"/>
    <property type="evidence" value="ECO:0007669"/>
    <property type="project" value="InterPro"/>
</dbReference>
<keyword evidence="3 9" id="KW-1003">Cell membrane</keyword>
<dbReference type="PANTHER" id="PTHR30081">
    <property type="entry name" value="PROTEIN-EXPORT MEMBRANE PROTEIN SEC"/>
    <property type="match status" value="1"/>
</dbReference>
<evidence type="ECO:0000256" key="9">
    <source>
        <dbReference type="HAMAP-Rule" id="MF_01463"/>
    </source>
</evidence>
<evidence type="ECO:0000256" key="8">
    <source>
        <dbReference type="ARBA" id="ARBA00023136"/>
    </source>
</evidence>
<evidence type="ECO:0000256" key="2">
    <source>
        <dbReference type="ARBA" id="ARBA00022448"/>
    </source>
</evidence>
<dbReference type="GO" id="GO:0005886">
    <property type="term" value="C:plasma membrane"/>
    <property type="evidence" value="ECO:0007669"/>
    <property type="project" value="UniProtKB-SubCell"/>
</dbReference>
<feature type="transmembrane region" description="Helical" evidence="9">
    <location>
        <begin position="368"/>
        <end position="384"/>
    </location>
</feature>
<dbReference type="PANTHER" id="PTHR30081:SF1">
    <property type="entry name" value="PROTEIN TRANSLOCASE SUBUNIT SECD"/>
    <property type="match status" value="1"/>
</dbReference>
<dbReference type="HAMAP" id="MF_01463_B">
    <property type="entry name" value="SecD_B"/>
    <property type="match status" value="1"/>
</dbReference>
<keyword evidence="5 9" id="KW-0653">Protein transport</keyword>
<dbReference type="FunFam" id="1.20.1640.10:FF:000004">
    <property type="entry name" value="Protein translocase subunit SecD"/>
    <property type="match status" value="1"/>
</dbReference>
<keyword evidence="10" id="KW-0697">Rotamase</keyword>
<dbReference type="InterPro" id="IPR000297">
    <property type="entry name" value="PPIase_PpiC"/>
</dbReference>
<keyword evidence="10" id="KW-0413">Isomerase</keyword>